<reference evidence="1 2" key="1">
    <citation type="submission" date="2023-09" db="EMBL/GenBank/DDBJ databases">
        <title>Nesidiocoris tenuis whole genome shotgun sequence.</title>
        <authorList>
            <person name="Shibata T."/>
            <person name="Shimoda M."/>
            <person name="Kobayashi T."/>
            <person name="Uehara T."/>
        </authorList>
    </citation>
    <scope>NUCLEOTIDE SEQUENCE [LARGE SCALE GENOMIC DNA]</scope>
    <source>
        <strain evidence="1 2">Japan</strain>
    </source>
</reference>
<organism evidence="1 2">
    <name type="scientific">Nesidiocoris tenuis</name>
    <dbReference type="NCBI Taxonomy" id="355587"/>
    <lineage>
        <taxon>Eukaryota</taxon>
        <taxon>Metazoa</taxon>
        <taxon>Ecdysozoa</taxon>
        <taxon>Arthropoda</taxon>
        <taxon>Hexapoda</taxon>
        <taxon>Insecta</taxon>
        <taxon>Pterygota</taxon>
        <taxon>Neoptera</taxon>
        <taxon>Paraneoptera</taxon>
        <taxon>Hemiptera</taxon>
        <taxon>Heteroptera</taxon>
        <taxon>Panheteroptera</taxon>
        <taxon>Cimicomorpha</taxon>
        <taxon>Miridae</taxon>
        <taxon>Dicyphina</taxon>
        <taxon>Nesidiocoris</taxon>
    </lineage>
</organism>
<dbReference type="Proteomes" id="UP001307889">
    <property type="component" value="Chromosome 1"/>
</dbReference>
<evidence type="ECO:0000313" key="1">
    <source>
        <dbReference type="EMBL" id="BES89370.1"/>
    </source>
</evidence>
<keyword evidence="2" id="KW-1185">Reference proteome</keyword>
<gene>
    <name evidence="1" type="ORF">NTJ_02177</name>
</gene>
<dbReference type="EMBL" id="AP028909">
    <property type="protein sequence ID" value="BES89370.1"/>
    <property type="molecule type" value="Genomic_DNA"/>
</dbReference>
<proteinExistence type="predicted"/>
<evidence type="ECO:0000313" key="2">
    <source>
        <dbReference type="Proteomes" id="UP001307889"/>
    </source>
</evidence>
<name>A0ABN7AET5_9HEMI</name>
<sequence>MRKKNSERARKVYYGNSRPGEPPGFAFPLSLSRLRALSFVKIKASLAPSRHPRLEGKGIFEKLPNSAIAVGRGEERKSRCLLVRRRHPEKSVRER</sequence>
<accession>A0ABN7AET5</accession>
<protein>
    <submittedName>
        <fullName evidence="1">Uncharacterized protein</fullName>
    </submittedName>
</protein>